<evidence type="ECO:0000313" key="2">
    <source>
        <dbReference type="Proteomes" id="UP001480595"/>
    </source>
</evidence>
<dbReference type="SUPFAM" id="SSF54928">
    <property type="entry name" value="RNA-binding domain, RBD"/>
    <property type="match status" value="1"/>
</dbReference>
<dbReference type="RefSeq" id="XP_066718198.1">
    <property type="nucleotide sequence ID" value="XM_066856031.1"/>
</dbReference>
<name>A0ABR1VR47_9PEZI</name>
<dbReference type="GeneID" id="92089094"/>
<evidence type="ECO:0008006" key="3">
    <source>
        <dbReference type="Google" id="ProtNLM"/>
    </source>
</evidence>
<sequence>MYGYLAVYLLLQNKRLNPLAKDFLPLGLDRGTSLKINVSIEPELQVNTRTPRVVKKEEEHVNKDHGMIKIGRLPKSNSTSFLAFCPDANAHITGIPESQSVNLFLRGLPADYTPRKLLNAIRGYGRIWSVTIHPPSPWHDHQDSPSSGIAHGPTASATLSFFEVAAARRFFEDTKLKGFLCVDGHHHLIRAQYHPRRLAGKEHLGVEASRCVLVEGDPDLVNEASLLVLLRGRLLFLDGLSLAQIKEDVVEVRHRAVTARRNVLELRFHGGFYGRAGLAADVLRLEDNPQICSVRYGEDPCASR</sequence>
<protein>
    <recommendedName>
        <fullName evidence="3">RRM domain-containing protein</fullName>
    </recommendedName>
</protein>
<organism evidence="1 2">
    <name type="scientific">Apiospora phragmitis</name>
    <dbReference type="NCBI Taxonomy" id="2905665"/>
    <lineage>
        <taxon>Eukaryota</taxon>
        <taxon>Fungi</taxon>
        <taxon>Dikarya</taxon>
        <taxon>Ascomycota</taxon>
        <taxon>Pezizomycotina</taxon>
        <taxon>Sordariomycetes</taxon>
        <taxon>Xylariomycetidae</taxon>
        <taxon>Amphisphaeriales</taxon>
        <taxon>Apiosporaceae</taxon>
        <taxon>Apiospora</taxon>
    </lineage>
</organism>
<dbReference type="EMBL" id="JAQQWL010000005">
    <property type="protein sequence ID" value="KAK8073723.1"/>
    <property type="molecule type" value="Genomic_DNA"/>
</dbReference>
<proteinExistence type="predicted"/>
<accession>A0ABR1VR47</accession>
<dbReference type="Proteomes" id="UP001480595">
    <property type="component" value="Unassembled WGS sequence"/>
</dbReference>
<comment type="caution">
    <text evidence="1">The sequence shown here is derived from an EMBL/GenBank/DDBJ whole genome shotgun (WGS) entry which is preliminary data.</text>
</comment>
<evidence type="ECO:0000313" key="1">
    <source>
        <dbReference type="EMBL" id="KAK8073723.1"/>
    </source>
</evidence>
<reference evidence="1 2" key="1">
    <citation type="submission" date="2023-01" db="EMBL/GenBank/DDBJ databases">
        <title>Analysis of 21 Apiospora genomes using comparative genomics revels a genus with tremendous synthesis potential of carbohydrate active enzymes and secondary metabolites.</title>
        <authorList>
            <person name="Sorensen T."/>
        </authorList>
    </citation>
    <scope>NUCLEOTIDE SEQUENCE [LARGE SCALE GENOMIC DNA]</scope>
    <source>
        <strain evidence="1 2">CBS 135458</strain>
    </source>
</reference>
<keyword evidence="2" id="KW-1185">Reference proteome</keyword>
<dbReference type="InterPro" id="IPR035979">
    <property type="entry name" value="RBD_domain_sf"/>
</dbReference>
<gene>
    <name evidence="1" type="ORF">PG994_004622</name>
</gene>